<dbReference type="AlphaFoldDB" id="A0A9X4P6Z5"/>
<gene>
    <name evidence="1" type="ORF">NF717_12265</name>
</gene>
<dbReference type="Proteomes" id="UP001153199">
    <property type="component" value="Unassembled WGS sequence"/>
</dbReference>
<organism evidence="1 2">
    <name type="scientific">Lactococcus formosensis</name>
    <dbReference type="NCBI Taxonomy" id="1281486"/>
    <lineage>
        <taxon>Bacteria</taxon>
        <taxon>Bacillati</taxon>
        <taxon>Bacillota</taxon>
        <taxon>Bacilli</taxon>
        <taxon>Lactobacillales</taxon>
        <taxon>Streptococcaceae</taxon>
        <taxon>Lactococcus</taxon>
    </lineage>
</organism>
<dbReference type="RefSeq" id="WP_279369202.1">
    <property type="nucleotide sequence ID" value="NZ_JAMWFV010000177.1"/>
</dbReference>
<accession>A0A9X4P6Z5</accession>
<dbReference type="GO" id="GO:0016763">
    <property type="term" value="F:pentosyltransferase activity"/>
    <property type="evidence" value="ECO:0007669"/>
    <property type="project" value="InterPro"/>
</dbReference>
<comment type="caution">
    <text evidence="1">The sequence shown here is derived from an EMBL/GenBank/DDBJ whole genome shotgun (WGS) entry which is preliminary data.</text>
</comment>
<dbReference type="Gene3D" id="3.90.1170.20">
    <property type="entry name" value="Quinolinate phosphoribosyl transferase, N-terminal domain"/>
    <property type="match status" value="1"/>
</dbReference>
<name>A0A9X4P6Z5_9LACT</name>
<dbReference type="InterPro" id="IPR037128">
    <property type="entry name" value="Quinolinate_PRibosylTase_N_sf"/>
</dbReference>
<reference evidence="1" key="1">
    <citation type="submission" date="2022-06" db="EMBL/GenBank/DDBJ databases">
        <title>Lactococcus from bovine mastitis in China.</title>
        <authorList>
            <person name="Lin Y."/>
            <person name="Han B."/>
        </authorList>
    </citation>
    <scope>NUCLEOTIDE SEQUENCE</scope>
    <source>
        <strain evidence="1">Ningxia-I-26</strain>
    </source>
</reference>
<dbReference type="EMBL" id="JAMWFV010000177">
    <property type="protein sequence ID" value="MDG6146409.1"/>
    <property type="molecule type" value="Genomic_DNA"/>
</dbReference>
<evidence type="ECO:0000313" key="1">
    <source>
        <dbReference type="EMBL" id="MDG6146409.1"/>
    </source>
</evidence>
<sequence>FKFNKQLLNKGFYTANYFIKTSKLIRKYKSNEIVCMQFTHFSKEPVMVCGIEESVELIKSCLTKQELKDIEIYGQQDG</sequence>
<keyword evidence="2" id="KW-1185">Reference proteome</keyword>
<dbReference type="SUPFAM" id="SSF54675">
    <property type="entry name" value="Nicotinate/Quinolinate PRTase N-terminal domain-like"/>
    <property type="match status" value="1"/>
</dbReference>
<protein>
    <submittedName>
        <fullName evidence="1">Uncharacterized protein</fullName>
    </submittedName>
</protein>
<proteinExistence type="predicted"/>
<feature type="non-terminal residue" evidence="1">
    <location>
        <position position="1"/>
    </location>
</feature>
<feature type="non-terminal residue" evidence="1">
    <location>
        <position position="78"/>
    </location>
</feature>
<evidence type="ECO:0000313" key="2">
    <source>
        <dbReference type="Proteomes" id="UP001153199"/>
    </source>
</evidence>